<organism evidence="1 2">
    <name type="scientific">Entomospira culicis</name>
    <dbReference type="NCBI Taxonomy" id="2719989"/>
    <lineage>
        <taxon>Bacteria</taxon>
        <taxon>Pseudomonadati</taxon>
        <taxon>Spirochaetota</taxon>
        <taxon>Spirochaetia</taxon>
        <taxon>Spirochaetales</taxon>
        <taxon>Spirochaetaceae</taxon>
        <taxon>Entomospira</taxon>
    </lineage>
</organism>
<protein>
    <recommendedName>
        <fullName evidence="3">YbbR-like protein</fullName>
    </recommendedName>
</protein>
<sequence length="302" mass="34563">MFAKVVSVLLATLFFFIYRGLDSEQISFSLPIQLTLPEDVVVLEQDASTVKVTLKGRRADIAQFERRNIALSLIIDEFKEGEHSYPIQLAPTVQRHYLKDLRLYLEPATVQIRLEPIIDKLIPIEPVLLGQPAKGFMQSKLILEPDSVIAKGPRSMLERINIIRTQPIDISNQVKSLQTTIDLHINQPKIELSHYQTMLTVEIISQFQFKRTLEIPLTLLNLAEHLELEDINLFYGKITIESKVNNFDAINPNVLSLKLNMEQITQAGLYNLRPELNNLAQLPDDYNIIVNQITIKIKEKES</sequence>
<dbReference type="Proteomes" id="UP000778951">
    <property type="component" value="Unassembled WGS sequence"/>
</dbReference>
<dbReference type="EMBL" id="JAATLM010000001">
    <property type="protein sequence ID" value="NIZ69068.1"/>
    <property type="molecule type" value="Genomic_DNA"/>
</dbReference>
<dbReference type="AlphaFoldDB" id="A0A968KVF9"/>
<evidence type="ECO:0000313" key="1">
    <source>
        <dbReference type="EMBL" id="NIZ69068.1"/>
    </source>
</evidence>
<keyword evidence="2" id="KW-1185">Reference proteome</keyword>
<name>A0A968KVF9_9SPIO</name>
<comment type="caution">
    <text evidence="1">The sequence shown here is derived from an EMBL/GenBank/DDBJ whole genome shotgun (WGS) entry which is preliminary data.</text>
</comment>
<reference evidence="1" key="1">
    <citation type="submission" date="2020-03" db="EMBL/GenBank/DDBJ databases">
        <title>Spirochaetal bacteria isolated from arthropods constitute a novel genus Entomospira genus novum within the order Spirochaetales.</title>
        <authorList>
            <person name="Grana-Miraglia L."/>
            <person name="Sikutova S."/>
            <person name="Fingerle V."/>
            <person name="Sing A."/>
            <person name="Castillo-Ramirez S."/>
            <person name="Margos G."/>
            <person name="Rudolf I."/>
        </authorList>
    </citation>
    <scope>NUCLEOTIDE SEQUENCE</scope>
    <source>
        <strain evidence="1">BR149</strain>
    </source>
</reference>
<accession>A0A968KVF9</accession>
<evidence type="ECO:0008006" key="3">
    <source>
        <dbReference type="Google" id="ProtNLM"/>
    </source>
</evidence>
<gene>
    <name evidence="1" type="ORF">HCT48_02420</name>
</gene>
<dbReference type="PANTHER" id="PTHR37804">
    <property type="entry name" value="CDAA REGULATORY PROTEIN CDAR"/>
    <property type="match status" value="1"/>
</dbReference>
<dbReference type="PANTHER" id="PTHR37804:SF1">
    <property type="entry name" value="CDAA REGULATORY PROTEIN CDAR"/>
    <property type="match status" value="1"/>
</dbReference>
<dbReference type="RefSeq" id="WP_167695169.1">
    <property type="nucleotide sequence ID" value="NZ_CP118181.1"/>
</dbReference>
<dbReference type="Gene3D" id="2.170.120.30">
    <property type="match status" value="2"/>
</dbReference>
<dbReference type="Pfam" id="PF07949">
    <property type="entry name" value="YbbR"/>
    <property type="match status" value="1"/>
</dbReference>
<dbReference type="InterPro" id="IPR053154">
    <property type="entry name" value="c-di-AMP_regulator"/>
</dbReference>
<dbReference type="Gene3D" id="2.170.120.40">
    <property type="entry name" value="YbbR-like domain"/>
    <property type="match status" value="1"/>
</dbReference>
<evidence type="ECO:0000313" key="2">
    <source>
        <dbReference type="Proteomes" id="UP000778951"/>
    </source>
</evidence>
<dbReference type="InterPro" id="IPR012505">
    <property type="entry name" value="YbbR"/>
</dbReference>
<proteinExistence type="predicted"/>